<organism evidence="1 2">
    <name type="scientific">Orbilia oligospora</name>
    <name type="common">Nematode-trapping fungus</name>
    <name type="synonym">Arthrobotrys oligospora</name>
    <dbReference type="NCBI Taxonomy" id="2813651"/>
    <lineage>
        <taxon>Eukaryota</taxon>
        <taxon>Fungi</taxon>
        <taxon>Dikarya</taxon>
        <taxon>Ascomycota</taxon>
        <taxon>Pezizomycotina</taxon>
        <taxon>Orbiliomycetes</taxon>
        <taxon>Orbiliales</taxon>
        <taxon>Orbiliaceae</taxon>
        <taxon>Orbilia</taxon>
    </lineage>
</organism>
<name>A0A7C8JXB7_ORBOL</name>
<dbReference type="Proteomes" id="UP000297595">
    <property type="component" value="Unassembled WGS sequence"/>
</dbReference>
<dbReference type="EMBL" id="SOZJ01000002">
    <property type="protein sequence ID" value="TGJ70477.1"/>
    <property type="molecule type" value="Genomic_DNA"/>
</dbReference>
<comment type="caution">
    <text evidence="1">The sequence shown here is derived from an EMBL/GenBank/DDBJ whole genome shotgun (WGS) entry which is preliminary data.</text>
</comment>
<protein>
    <submittedName>
        <fullName evidence="1">Uncharacterized protein</fullName>
    </submittedName>
</protein>
<evidence type="ECO:0000313" key="1">
    <source>
        <dbReference type="EMBL" id="TGJ70477.1"/>
    </source>
</evidence>
<evidence type="ECO:0000313" key="2">
    <source>
        <dbReference type="Proteomes" id="UP000297595"/>
    </source>
</evidence>
<sequence>MVIWEFTIDGHDGKPGLLGPVVSEKVDDRVVVEKIRGTVPFGEFGELAFEAEDTYDQIPGDNPVGCRFAFVVEVVAAEEVAQVVGPRLAVVAVGLRDADVVEAASPKVIKDTNSFTMEDQTPRYCFLCGSNLATIDFCQKYGATSNESIKEALDNGVPRETIKENLSHGTSPGLKARADPGSVAPPKKEKLFLDRCYRYRVRTFSWKCT</sequence>
<accession>A0A7C8JXB7</accession>
<dbReference type="AlphaFoldDB" id="A0A7C8JXB7"/>
<gene>
    <name evidence="1" type="ORF">EYR41_002515</name>
</gene>
<reference evidence="1 2" key="1">
    <citation type="submission" date="2019-03" db="EMBL/GenBank/DDBJ databases">
        <title>Nematode-trapping fungi genome.</title>
        <authorList>
            <person name="Vidal-Diez De Ulzurrun G."/>
        </authorList>
    </citation>
    <scope>NUCLEOTIDE SEQUENCE [LARGE SCALE GENOMIC DNA]</scope>
    <source>
        <strain evidence="1 2">TWF154</strain>
    </source>
</reference>
<proteinExistence type="predicted"/>